<feature type="domain" description="SCP" evidence="1">
    <location>
        <begin position="385"/>
        <end position="495"/>
    </location>
</feature>
<dbReference type="Pfam" id="PF07833">
    <property type="entry name" value="Cu_amine_oxidN1"/>
    <property type="match status" value="1"/>
</dbReference>
<dbReference type="RefSeq" id="WP_161260805.1">
    <property type="nucleotide sequence ID" value="NZ_JAFBDC010000006.1"/>
</dbReference>
<dbReference type="InterPro" id="IPR014044">
    <property type="entry name" value="CAP_dom"/>
</dbReference>
<evidence type="ECO:0000259" key="1">
    <source>
        <dbReference type="Pfam" id="PF00188"/>
    </source>
</evidence>
<dbReference type="Pfam" id="PF00188">
    <property type="entry name" value="CAP"/>
    <property type="match status" value="1"/>
</dbReference>
<dbReference type="InterPro" id="IPR035940">
    <property type="entry name" value="CAP_sf"/>
</dbReference>
<gene>
    <name evidence="4" type="ORF">GTO89_04120</name>
</gene>
<dbReference type="Gene3D" id="3.40.33.10">
    <property type="entry name" value="CAP"/>
    <property type="match status" value="1"/>
</dbReference>
<dbReference type="OrthoDB" id="9783944at2"/>
<dbReference type="SUPFAM" id="SSF55383">
    <property type="entry name" value="Copper amine oxidase, domain N"/>
    <property type="match status" value="1"/>
</dbReference>
<keyword evidence="5" id="KW-1185">Reference proteome</keyword>
<evidence type="ECO:0000313" key="5">
    <source>
        <dbReference type="Proteomes" id="UP000471031"/>
    </source>
</evidence>
<dbReference type="Pfam" id="PF14504">
    <property type="entry name" value="CAP_assoc_N"/>
    <property type="match status" value="1"/>
</dbReference>
<evidence type="ECO:0000259" key="2">
    <source>
        <dbReference type="Pfam" id="PF07833"/>
    </source>
</evidence>
<accession>A0A845LCL2</accession>
<dbReference type="AlphaFoldDB" id="A0A845LCL2"/>
<dbReference type="PANTHER" id="PTHR31157:SF26">
    <property type="entry name" value="SCP-LIKE EXTRACELLULAR PROTEIN"/>
    <property type="match status" value="1"/>
</dbReference>
<comment type="caution">
    <text evidence="4">The sequence shown here is derived from an EMBL/GenBank/DDBJ whole genome shotgun (WGS) entry which is preliminary data.</text>
</comment>
<dbReference type="PANTHER" id="PTHR31157">
    <property type="entry name" value="SCP DOMAIN-CONTAINING PROTEIN"/>
    <property type="match status" value="1"/>
</dbReference>
<reference evidence="4 5" key="1">
    <citation type="submission" date="2020-01" db="EMBL/GenBank/DDBJ databases">
        <title>Whole genome sequence of Heliobacterium gestii DSM 11169.</title>
        <authorList>
            <person name="Kyndt J.A."/>
            <person name="Meyer T.E."/>
        </authorList>
    </citation>
    <scope>NUCLEOTIDE SEQUENCE [LARGE SCALE GENOMIC DNA]</scope>
    <source>
        <strain evidence="4 5">DSM 11169</strain>
    </source>
</reference>
<dbReference type="EMBL" id="WXEX01000003">
    <property type="protein sequence ID" value="MZP42225.1"/>
    <property type="molecule type" value="Genomic_DNA"/>
</dbReference>
<sequence length="509" mass="56191">MRRYIKGEREKAGVRGLLRRGSFAAIRWVMVLMLAVAAAAAAAAAGNSPSAASAEAAAAPPDKVLSVVQSRPDIAVEVNGRKLALSPPPLLADNRLLIPLRAVGEAMGGRFTWNAEMRTVEIEQAGSAIRLWPDVAYISVDNRMRPIDTPPILRDDRLFVPLRLLCETFGDDVIWDGPAQTARITLKGTVADAGMAYSQSQDLAVFGLRLGDGLERARFLLGEPRRIDPGEYGFNWWVYNSDPARLVMVGIGEGRVRALFTAAQAVTVGGVAMDAPRTAIEARYPLKATVKAQIPEGEVEFRLSDQDLKERPLWTDGEKAVIFYLDSAREGRLAGILLIESDLLKAETQYSYQAKVKPGMTPLRAKTPGGEELQKLTRGYERQVLDLTNAIRLSRKSGTLLWDEDMVEMARSHCRDMADNRFFSHDSPTKGSYDQRVTRSGVPYRIAGENLARGHVDAIQAAYSWLNSPEHRENLLSNEFRALGAGVEFGRDESGRTARYYAQEFVTRK</sequence>
<dbReference type="Gene3D" id="3.30.457.10">
    <property type="entry name" value="Copper amine oxidase-like, N-terminal domain"/>
    <property type="match status" value="1"/>
</dbReference>
<feature type="domain" description="CAP-associated" evidence="3">
    <location>
        <begin position="212"/>
        <end position="350"/>
    </location>
</feature>
<dbReference type="InterPro" id="IPR036582">
    <property type="entry name" value="Mao_N_sf"/>
</dbReference>
<dbReference type="InterPro" id="IPR029410">
    <property type="entry name" value="CAP_assoc"/>
</dbReference>
<dbReference type="InterPro" id="IPR012854">
    <property type="entry name" value="Cu_amine_oxidase-like_N"/>
</dbReference>
<evidence type="ECO:0000259" key="3">
    <source>
        <dbReference type="Pfam" id="PF14504"/>
    </source>
</evidence>
<dbReference type="Proteomes" id="UP000471031">
    <property type="component" value="Unassembled WGS sequence"/>
</dbReference>
<name>A0A845LCL2_HELGE</name>
<organism evidence="4 5">
    <name type="scientific">Heliomicrobium gestii</name>
    <name type="common">Heliobacterium gestii</name>
    <dbReference type="NCBI Taxonomy" id="2699"/>
    <lineage>
        <taxon>Bacteria</taxon>
        <taxon>Bacillati</taxon>
        <taxon>Bacillota</taxon>
        <taxon>Clostridia</taxon>
        <taxon>Eubacteriales</taxon>
        <taxon>Heliobacteriaceae</taxon>
        <taxon>Heliomicrobium</taxon>
    </lineage>
</organism>
<dbReference type="SUPFAM" id="SSF55797">
    <property type="entry name" value="PR-1-like"/>
    <property type="match status" value="1"/>
</dbReference>
<proteinExistence type="predicted"/>
<protein>
    <submittedName>
        <fullName evidence="4">Uncharacterized protein</fullName>
    </submittedName>
</protein>
<evidence type="ECO:0000313" key="4">
    <source>
        <dbReference type="EMBL" id="MZP42225.1"/>
    </source>
</evidence>
<dbReference type="CDD" id="cd05379">
    <property type="entry name" value="CAP_bacterial"/>
    <property type="match status" value="1"/>
</dbReference>
<feature type="domain" description="Copper amine oxidase-like N-terminal" evidence="2">
    <location>
        <begin position="78"/>
        <end position="183"/>
    </location>
</feature>